<proteinExistence type="predicted"/>
<dbReference type="Gene3D" id="4.10.240.10">
    <property type="entry name" value="Zn(2)-C6 fungal-type DNA-binding domain"/>
    <property type="match status" value="1"/>
</dbReference>
<dbReference type="GO" id="GO:0008270">
    <property type="term" value="F:zinc ion binding"/>
    <property type="evidence" value="ECO:0007669"/>
    <property type="project" value="InterPro"/>
</dbReference>
<feature type="region of interest" description="Disordered" evidence="1">
    <location>
        <begin position="234"/>
        <end position="283"/>
    </location>
</feature>
<dbReference type="CDD" id="cd00067">
    <property type="entry name" value="GAL4"/>
    <property type="match status" value="1"/>
</dbReference>
<evidence type="ECO:0000259" key="2">
    <source>
        <dbReference type="PROSITE" id="PS50048"/>
    </source>
</evidence>
<gene>
    <name evidence="3" type="ORF">CPB83DRAFT_908151</name>
</gene>
<feature type="compositionally biased region" description="Polar residues" evidence="1">
    <location>
        <begin position="42"/>
        <end position="57"/>
    </location>
</feature>
<sequence length="559" mass="60794">MSFNNYPAAAHMYPHNDLDYGQQSMHCPPPTNYASSGDRYAGSNTLETPSTLYSDPSSHIHPHPLFTRADDGSIRPLEPHHLNNPRQVYQNSSSLTHFPQGNQSTHPFQSHVESWPLQNVSLSPNHQANVSISYSLPSPAPFPPAQLTPPLRPLHQKLVSHNSQNTTTGNRPTLAGSLDPATGIFYRTPEHPRLRTAQACEKCRTRKAKCSGEHPFCKRCLTRGLVCEYAKEGRVRGPNKPKTRSGSNILNGHNVSNDQGVRDSSLSRTSSNPTLSSASSLPDLSPTVRRALAVADSRMTGNITGRRTFPTNGCMPMRHRPQGLQLNAVGDVYGDAPPGQISSSFETSKTHTLGGGDGLMRLEHYDLRGNSLNAPACRDVLDVQCFPPMSVRRARPDPPFVQAHEVDMVHNSTVIHYQNNSLYAEAQFLDQQSGHSDEEKNASATSLPIRTNCGSPLTCESGTTSSMGSPLTPASSSSTQSALTGQGPENSSQFQFAAEKPNEPNGVDLDFHIHPSLMSSNTPHNRVTPEPEYISGDHSPLRGQGGVGPYQPDMEIQLC</sequence>
<name>A0A9P6ED09_9AGAR</name>
<protein>
    <recommendedName>
        <fullName evidence="2">Zn(2)-C6 fungal-type domain-containing protein</fullName>
    </recommendedName>
</protein>
<feature type="compositionally biased region" description="Basic and acidic residues" evidence="1">
    <location>
        <begin position="68"/>
        <end position="81"/>
    </location>
</feature>
<dbReference type="AlphaFoldDB" id="A0A9P6ED09"/>
<dbReference type="PROSITE" id="PS00463">
    <property type="entry name" value="ZN2_CY6_FUNGAL_1"/>
    <property type="match status" value="1"/>
</dbReference>
<dbReference type="OrthoDB" id="2399539at2759"/>
<reference evidence="3" key="1">
    <citation type="submission" date="2020-11" db="EMBL/GenBank/DDBJ databases">
        <authorList>
            <consortium name="DOE Joint Genome Institute"/>
            <person name="Ahrendt S."/>
            <person name="Riley R."/>
            <person name="Andreopoulos W."/>
            <person name="Labutti K."/>
            <person name="Pangilinan J."/>
            <person name="Ruiz-Duenas F.J."/>
            <person name="Barrasa J.M."/>
            <person name="Sanchez-Garcia M."/>
            <person name="Camarero S."/>
            <person name="Miyauchi S."/>
            <person name="Serrano A."/>
            <person name="Linde D."/>
            <person name="Babiker R."/>
            <person name="Drula E."/>
            <person name="Ayuso-Fernandez I."/>
            <person name="Pacheco R."/>
            <person name="Padilla G."/>
            <person name="Ferreira P."/>
            <person name="Barriuso J."/>
            <person name="Kellner H."/>
            <person name="Castanera R."/>
            <person name="Alfaro M."/>
            <person name="Ramirez L."/>
            <person name="Pisabarro A.G."/>
            <person name="Kuo A."/>
            <person name="Tritt A."/>
            <person name="Lipzen A."/>
            <person name="He G."/>
            <person name="Yan M."/>
            <person name="Ng V."/>
            <person name="Cullen D."/>
            <person name="Martin F."/>
            <person name="Rosso M.-N."/>
            <person name="Henrissat B."/>
            <person name="Hibbett D."/>
            <person name="Martinez A.T."/>
            <person name="Grigoriev I.V."/>
        </authorList>
    </citation>
    <scope>NUCLEOTIDE SEQUENCE</scope>
    <source>
        <strain evidence="3">CBS 506.95</strain>
    </source>
</reference>
<feature type="region of interest" description="Disordered" evidence="1">
    <location>
        <begin position="21"/>
        <end position="87"/>
    </location>
</feature>
<dbReference type="SUPFAM" id="SSF57701">
    <property type="entry name" value="Zn2/Cys6 DNA-binding domain"/>
    <property type="match status" value="1"/>
</dbReference>
<dbReference type="GO" id="GO:0000981">
    <property type="term" value="F:DNA-binding transcription factor activity, RNA polymerase II-specific"/>
    <property type="evidence" value="ECO:0007669"/>
    <property type="project" value="InterPro"/>
</dbReference>
<comment type="caution">
    <text evidence="3">The sequence shown here is derived from an EMBL/GenBank/DDBJ whole genome shotgun (WGS) entry which is preliminary data.</text>
</comment>
<accession>A0A9P6ED09</accession>
<dbReference type="Proteomes" id="UP000807306">
    <property type="component" value="Unassembled WGS sequence"/>
</dbReference>
<keyword evidence="4" id="KW-1185">Reference proteome</keyword>
<feature type="compositionally biased region" description="Low complexity" evidence="1">
    <location>
        <begin position="264"/>
        <end position="283"/>
    </location>
</feature>
<feature type="compositionally biased region" description="Polar residues" evidence="1">
    <location>
        <begin position="442"/>
        <end position="495"/>
    </location>
</feature>
<dbReference type="InterPro" id="IPR053181">
    <property type="entry name" value="EcdB-like_regulator"/>
</dbReference>
<feature type="region of interest" description="Disordered" evidence="1">
    <location>
        <begin position="431"/>
        <end position="552"/>
    </location>
</feature>
<feature type="compositionally biased region" description="Polar residues" evidence="1">
    <location>
        <begin position="244"/>
        <end position="259"/>
    </location>
</feature>
<dbReference type="SMART" id="SM00066">
    <property type="entry name" value="GAL4"/>
    <property type="match status" value="1"/>
</dbReference>
<evidence type="ECO:0000313" key="4">
    <source>
        <dbReference type="Proteomes" id="UP000807306"/>
    </source>
</evidence>
<dbReference type="PANTHER" id="PTHR47785">
    <property type="entry name" value="ZN(II)2CYS6 TRANSCRIPTION FACTOR (EUROFUNG)-RELATED-RELATED"/>
    <property type="match status" value="1"/>
</dbReference>
<organism evidence="3 4">
    <name type="scientific">Crepidotus variabilis</name>
    <dbReference type="NCBI Taxonomy" id="179855"/>
    <lineage>
        <taxon>Eukaryota</taxon>
        <taxon>Fungi</taxon>
        <taxon>Dikarya</taxon>
        <taxon>Basidiomycota</taxon>
        <taxon>Agaricomycotina</taxon>
        <taxon>Agaricomycetes</taxon>
        <taxon>Agaricomycetidae</taxon>
        <taxon>Agaricales</taxon>
        <taxon>Agaricineae</taxon>
        <taxon>Crepidotaceae</taxon>
        <taxon>Crepidotus</taxon>
    </lineage>
</organism>
<feature type="domain" description="Zn(2)-C6 fungal-type" evidence="2">
    <location>
        <begin position="199"/>
        <end position="229"/>
    </location>
</feature>
<dbReference type="InterPro" id="IPR036864">
    <property type="entry name" value="Zn2-C6_fun-type_DNA-bd_sf"/>
</dbReference>
<dbReference type="EMBL" id="MU157867">
    <property type="protein sequence ID" value="KAF9526800.1"/>
    <property type="molecule type" value="Genomic_DNA"/>
</dbReference>
<evidence type="ECO:0000256" key="1">
    <source>
        <dbReference type="SAM" id="MobiDB-lite"/>
    </source>
</evidence>
<evidence type="ECO:0000313" key="3">
    <source>
        <dbReference type="EMBL" id="KAF9526800.1"/>
    </source>
</evidence>
<dbReference type="InterPro" id="IPR001138">
    <property type="entry name" value="Zn2Cys6_DnaBD"/>
</dbReference>
<dbReference type="Pfam" id="PF00172">
    <property type="entry name" value="Zn_clus"/>
    <property type="match status" value="1"/>
</dbReference>
<dbReference type="PROSITE" id="PS50048">
    <property type="entry name" value="ZN2_CY6_FUNGAL_2"/>
    <property type="match status" value="1"/>
</dbReference>
<dbReference type="PANTHER" id="PTHR47785:SF1">
    <property type="entry name" value="TRANSCRIPTION FACTOR, PUTATIVE (AFU_ORTHOLOGUE AFUA_5G14530)-RELATED"/>
    <property type="match status" value="1"/>
</dbReference>